<dbReference type="GO" id="GO:0003676">
    <property type="term" value="F:nucleic acid binding"/>
    <property type="evidence" value="ECO:0007669"/>
    <property type="project" value="InterPro"/>
</dbReference>
<reference evidence="1 2" key="1">
    <citation type="journal article" date="2018" name="Front. Plant Sci.">
        <title>Red Clover (Trifolium pratense) and Zigzag Clover (T. medium) - A Picture of Genomic Similarities and Differences.</title>
        <authorList>
            <person name="Dluhosova J."/>
            <person name="Istvanek J."/>
            <person name="Nedelnik J."/>
            <person name="Repkova J."/>
        </authorList>
    </citation>
    <scope>NUCLEOTIDE SEQUENCE [LARGE SCALE GENOMIC DNA]</scope>
    <source>
        <strain evidence="2">cv. 10/8</strain>
        <tissue evidence="1">Leaf</tissue>
    </source>
</reference>
<dbReference type="GO" id="GO:0008270">
    <property type="term" value="F:zinc ion binding"/>
    <property type="evidence" value="ECO:0007669"/>
    <property type="project" value="InterPro"/>
</dbReference>
<dbReference type="GO" id="GO:0006508">
    <property type="term" value="P:proteolysis"/>
    <property type="evidence" value="ECO:0007669"/>
    <property type="project" value="UniProtKB-KW"/>
</dbReference>
<keyword evidence="1" id="KW-0645">Protease</keyword>
<name>A0A392SS58_9FABA</name>
<comment type="caution">
    <text evidence="1">The sequence shown here is derived from an EMBL/GenBank/DDBJ whole genome shotgun (WGS) entry which is preliminary data.</text>
</comment>
<keyword evidence="2" id="KW-1185">Reference proteome</keyword>
<keyword evidence="1" id="KW-0378">Hydrolase</keyword>
<feature type="non-terminal residue" evidence="1">
    <location>
        <position position="1"/>
    </location>
</feature>
<organism evidence="1 2">
    <name type="scientific">Trifolium medium</name>
    <dbReference type="NCBI Taxonomy" id="97028"/>
    <lineage>
        <taxon>Eukaryota</taxon>
        <taxon>Viridiplantae</taxon>
        <taxon>Streptophyta</taxon>
        <taxon>Embryophyta</taxon>
        <taxon>Tracheophyta</taxon>
        <taxon>Spermatophyta</taxon>
        <taxon>Magnoliopsida</taxon>
        <taxon>eudicotyledons</taxon>
        <taxon>Gunneridae</taxon>
        <taxon>Pentapetalae</taxon>
        <taxon>rosids</taxon>
        <taxon>fabids</taxon>
        <taxon>Fabales</taxon>
        <taxon>Fabaceae</taxon>
        <taxon>Papilionoideae</taxon>
        <taxon>50 kb inversion clade</taxon>
        <taxon>NPAAA clade</taxon>
        <taxon>Hologalegina</taxon>
        <taxon>IRL clade</taxon>
        <taxon>Trifolieae</taxon>
        <taxon>Trifolium</taxon>
    </lineage>
</organism>
<dbReference type="AlphaFoldDB" id="A0A392SS58"/>
<dbReference type="InterPro" id="IPR036875">
    <property type="entry name" value="Znf_CCHC_sf"/>
</dbReference>
<proteinExistence type="predicted"/>
<sequence>SESIALLGRQFNRVLNRLERRNNGQSRGQNIWFNISKQQTNQGAQGRPRIEDQLDQFRSVQCFECEGYDHTRPECPTYIRKQKKGLAATWSDDESEGDM</sequence>
<dbReference type="EMBL" id="LXQA010428976">
    <property type="protein sequence ID" value="MCI51247.1"/>
    <property type="molecule type" value="Genomic_DNA"/>
</dbReference>
<evidence type="ECO:0000313" key="2">
    <source>
        <dbReference type="Proteomes" id="UP000265520"/>
    </source>
</evidence>
<protein>
    <submittedName>
        <fullName evidence="1">Gag-protease polyprotein</fullName>
    </submittedName>
</protein>
<feature type="non-terminal residue" evidence="1">
    <location>
        <position position="99"/>
    </location>
</feature>
<accession>A0A392SS58</accession>
<dbReference type="Proteomes" id="UP000265520">
    <property type="component" value="Unassembled WGS sequence"/>
</dbReference>
<dbReference type="SUPFAM" id="SSF57756">
    <property type="entry name" value="Retrovirus zinc finger-like domains"/>
    <property type="match status" value="1"/>
</dbReference>
<evidence type="ECO:0000313" key="1">
    <source>
        <dbReference type="EMBL" id="MCI51247.1"/>
    </source>
</evidence>
<dbReference type="GO" id="GO:0008233">
    <property type="term" value="F:peptidase activity"/>
    <property type="evidence" value="ECO:0007669"/>
    <property type="project" value="UniProtKB-KW"/>
</dbReference>